<comment type="catalytic activity">
    <reaction evidence="15">
        <text>tRNA(Glx) + L-glutamate + ATP = L-glutamyl-tRNA(Glx) + AMP + diphosphate</text>
        <dbReference type="Rhea" id="RHEA:18397"/>
        <dbReference type="Rhea" id="RHEA-COMP:9713"/>
        <dbReference type="Rhea" id="RHEA-COMP:9716"/>
        <dbReference type="ChEBI" id="CHEBI:29985"/>
        <dbReference type="ChEBI" id="CHEBI:30616"/>
        <dbReference type="ChEBI" id="CHEBI:33019"/>
        <dbReference type="ChEBI" id="CHEBI:78442"/>
        <dbReference type="ChEBI" id="CHEBI:78520"/>
        <dbReference type="ChEBI" id="CHEBI:456215"/>
        <dbReference type="EC" id="6.1.1.24"/>
    </reaction>
    <physiologicalReaction direction="left-to-right" evidence="15">
        <dbReference type="Rhea" id="RHEA:18398"/>
    </physiologicalReaction>
</comment>
<dbReference type="Proteomes" id="UP000001940">
    <property type="component" value="Chromosome IV"/>
</dbReference>
<dbReference type="RefSeq" id="NP_499917.2">
    <property type="nucleotide sequence ID" value="NM_067516.6"/>
</dbReference>
<dbReference type="EC" id="6.1.1.17" evidence="2"/>
<dbReference type="PROSITE" id="PS00178">
    <property type="entry name" value="AA_TRNA_LIGASE_I"/>
    <property type="match status" value="1"/>
</dbReference>
<comment type="similarity">
    <text evidence="1">Belongs to the class-I aminoacyl-tRNA synthetase family. Glutamate--tRNA ligase type 1 subfamily.</text>
</comment>
<dbReference type="GO" id="GO:0000049">
    <property type="term" value="F:tRNA binding"/>
    <property type="evidence" value="ECO:0007669"/>
    <property type="project" value="InterPro"/>
</dbReference>
<evidence type="ECO:0000256" key="8">
    <source>
        <dbReference type="ARBA" id="ARBA00023146"/>
    </source>
</evidence>
<evidence type="ECO:0000256" key="9">
    <source>
        <dbReference type="ARBA" id="ARBA00030865"/>
    </source>
</evidence>
<keyword evidence="6 17" id="KW-0067">ATP-binding</keyword>
<evidence type="ECO:0000256" key="16">
    <source>
        <dbReference type="ARBA" id="ARBA00047689"/>
    </source>
</evidence>
<dbReference type="EMBL" id="BX284604">
    <property type="protein sequence ID" value="CCD73973.1"/>
    <property type="molecule type" value="Genomic_DNA"/>
</dbReference>
<evidence type="ECO:0000256" key="17">
    <source>
        <dbReference type="RuleBase" id="RU363037"/>
    </source>
</evidence>
<proteinExistence type="evidence at protein level"/>
<dbReference type="InParanoid" id="O44413"/>
<evidence type="ECO:0000256" key="4">
    <source>
        <dbReference type="ARBA" id="ARBA00022598"/>
    </source>
</evidence>
<feature type="domain" description="Aminoacyl-tRNA synthetase class I anticodon-binding" evidence="19">
    <location>
        <begin position="358"/>
        <end position="476"/>
    </location>
</feature>
<comment type="catalytic activity">
    <reaction evidence="16">
        <text>tRNA(Gln) + L-glutamate + ATP = L-glutamyl-tRNA(Gln) + AMP + diphosphate</text>
        <dbReference type="Rhea" id="RHEA:64612"/>
        <dbReference type="Rhea" id="RHEA-COMP:9662"/>
        <dbReference type="Rhea" id="RHEA-COMP:9684"/>
        <dbReference type="ChEBI" id="CHEBI:29985"/>
        <dbReference type="ChEBI" id="CHEBI:30616"/>
        <dbReference type="ChEBI" id="CHEBI:33019"/>
        <dbReference type="ChEBI" id="CHEBI:78442"/>
        <dbReference type="ChEBI" id="CHEBI:78520"/>
        <dbReference type="ChEBI" id="CHEBI:456215"/>
    </reaction>
    <physiologicalReaction direction="left-to-right" evidence="16">
        <dbReference type="Rhea" id="RHEA:64613"/>
    </physiologicalReaction>
</comment>
<dbReference type="GO" id="GO:0004818">
    <property type="term" value="F:glutamate-tRNA ligase activity"/>
    <property type="evidence" value="ECO:0000318"/>
    <property type="project" value="GO_Central"/>
</dbReference>
<dbReference type="OrthoDB" id="428822at2759"/>
<dbReference type="Pfam" id="PF00749">
    <property type="entry name" value="tRNA-synt_1c"/>
    <property type="match status" value="1"/>
</dbReference>
<dbReference type="GO" id="GO:0005739">
    <property type="term" value="C:mitochondrion"/>
    <property type="evidence" value="ECO:0000318"/>
    <property type="project" value="GO_Central"/>
</dbReference>
<evidence type="ECO:0000256" key="14">
    <source>
        <dbReference type="ARBA" id="ARBA00047366"/>
    </source>
</evidence>
<keyword evidence="7 17" id="KW-0648">Protein biosynthesis</keyword>
<evidence type="ECO:0000313" key="22">
    <source>
        <dbReference type="WormBase" id="T07A9.2"/>
    </source>
</evidence>
<dbReference type="SUPFAM" id="SSF52374">
    <property type="entry name" value="Nucleotidylyl transferase"/>
    <property type="match status" value="1"/>
</dbReference>
<dbReference type="PANTHER" id="PTHR43311:SF2">
    <property type="entry name" value="GLUTAMATE--TRNA LIGASE, MITOCHONDRIAL-RELATED"/>
    <property type="match status" value="1"/>
</dbReference>
<evidence type="ECO:0000256" key="11">
    <source>
        <dbReference type="ARBA" id="ARBA00044142"/>
    </source>
</evidence>
<feature type="domain" description="Glutamyl/glutaminyl-tRNA synthetase class Ib catalytic" evidence="18">
    <location>
        <begin position="10"/>
        <end position="327"/>
    </location>
</feature>
<dbReference type="InterPro" id="IPR014729">
    <property type="entry name" value="Rossmann-like_a/b/a_fold"/>
</dbReference>
<dbReference type="PhylomeDB" id="O44413"/>
<dbReference type="CDD" id="cd00808">
    <property type="entry name" value="GluRS_core"/>
    <property type="match status" value="1"/>
</dbReference>
<dbReference type="STRING" id="6239.T07A9.2.1"/>
<dbReference type="FunCoup" id="O44413">
    <property type="interactions" value="1821"/>
</dbReference>
<protein>
    <recommendedName>
        <fullName evidence="11">Nondiscriminating glutamyl-tRNA synthetase EARS2, mitochondrial</fullName>
        <ecNumber evidence="2">6.1.1.17</ecNumber>
        <ecNumber evidence="10">6.1.1.24</ecNumber>
    </recommendedName>
    <alternativeName>
        <fullName evidence="13">Glutamate--tRNA(Gln) ligase EARS2, mitochondrial</fullName>
    </alternativeName>
    <alternativeName>
        <fullName evidence="9">Glutamyl-tRNA synthetase</fullName>
    </alternativeName>
    <alternativeName>
        <fullName evidence="12">Mitochondrial glutamyl-tRNA synthetase</fullName>
    </alternativeName>
</protein>
<dbReference type="GO" id="GO:0050561">
    <property type="term" value="F:glutamate-tRNA(Gln) ligase activity"/>
    <property type="evidence" value="ECO:0007669"/>
    <property type="project" value="UniProtKB-EC"/>
</dbReference>
<evidence type="ECO:0000313" key="20">
    <source>
        <dbReference type="EMBL" id="CCD73973.1"/>
    </source>
</evidence>
<dbReference type="InterPro" id="IPR045462">
    <property type="entry name" value="aa-tRNA-synth_I_cd-bd"/>
</dbReference>
<organism evidence="20 21">
    <name type="scientific">Caenorhabditis elegans</name>
    <dbReference type="NCBI Taxonomy" id="6239"/>
    <lineage>
        <taxon>Eukaryota</taxon>
        <taxon>Metazoa</taxon>
        <taxon>Ecdysozoa</taxon>
        <taxon>Nematoda</taxon>
        <taxon>Chromadorea</taxon>
        <taxon>Rhabditida</taxon>
        <taxon>Rhabditina</taxon>
        <taxon>Rhabditomorpha</taxon>
        <taxon>Rhabditoidea</taxon>
        <taxon>Rhabditidae</taxon>
        <taxon>Peloderinae</taxon>
        <taxon>Caenorhabditis</taxon>
    </lineage>
</organism>
<dbReference type="FunFam" id="3.40.50.620:FF:000127">
    <property type="entry name" value="Glutamate--tRNA ligase"/>
    <property type="match status" value="1"/>
</dbReference>
<dbReference type="GO" id="GO:0008270">
    <property type="term" value="F:zinc ion binding"/>
    <property type="evidence" value="ECO:0007669"/>
    <property type="project" value="InterPro"/>
</dbReference>
<gene>
    <name evidence="20 22" type="primary">ears-2</name>
    <name evidence="20" type="ORF">CELE_T07A9.2</name>
    <name evidence="22" type="ORF">T07A9.2</name>
</gene>
<dbReference type="PIR" id="T32582">
    <property type="entry name" value="T32582"/>
</dbReference>
<keyword evidence="8 17" id="KW-0030">Aminoacyl-tRNA synthetase</keyword>
<dbReference type="KEGG" id="cel:CELE_T07A9.2"/>
<dbReference type="GO" id="GO:0006424">
    <property type="term" value="P:glutamyl-tRNA aminoacylation"/>
    <property type="evidence" value="ECO:0000318"/>
    <property type="project" value="GO_Central"/>
</dbReference>
<dbReference type="AGR" id="WB:WBGene00001338"/>
<evidence type="ECO:0000256" key="7">
    <source>
        <dbReference type="ARBA" id="ARBA00022917"/>
    </source>
</evidence>
<evidence type="ECO:0000259" key="19">
    <source>
        <dbReference type="Pfam" id="PF19269"/>
    </source>
</evidence>
<evidence type="ECO:0000256" key="6">
    <source>
        <dbReference type="ARBA" id="ARBA00022840"/>
    </source>
</evidence>
<dbReference type="InterPro" id="IPR001412">
    <property type="entry name" value="aa-tRNA-synth_I_CS"/>
</dbReference>
<keyword evidence="4 17" id="KW-0436">Ligase</keyword>
<evidence type="ECO:0007829" key="23">
    <source>
        <dbReference type="PeptideAtlas" id="O44413"/>
    </source>
</evidence>
<dbReference type="PaxDb" id="6239-T07A9.2"/>
<dbReference type="WormBase" id="T07A9.2">
    <property type="protein sequence ID" value="CE34997"/>
    <property type="gene ID" value="WBGene00001338"/>
    <property type="gene designation" value="ears-2"/>
</dbReference>
<accession>O44413</accession>
<dbReference type="HOGENOM" id="CLU_015768_6_3_1"/>
<evidence type="ECO:0000313" key="21">
    <source>
        <dbReference type="Proteomes" id="UP000001940"/>
    </source>
</evidence>
<dbReference type="SUPFAM" id="SSF48163">
    <property type="entry name" value="An anticodon-binding domain of class I aminoacyl-tRNA synthetases"/>
    <property type="match status" value="1"/>
</dbReference>
<dbReference type="SMR" id="O44413"/>
<dbReference type="EC" id="6.1.1.24" evidence="10"/>
<keyword evidence="3" id="KW-0963">Cytoplasm</keyword>
<name>O44413_CAEEL</name>
<keyword evidence="21" id="KW-1185">Reference proteome</keyword>
<dbReference type="PANTHER" id="PTHR43311">
    <property type="entry name" value="GLUTAMATE--TRNA LIGASE"/>
    <property type="match status" value="1"/>
</dbReference>
<dbReference type="eggNOG" id="KOG1149">
    <property type="taxonomic scope" value="Eukaryota"/>
</dbReference>
<dbReference type="InterPro" id="IPR020751">
    <property type="entry name" value="aa-tRNA-synth_I_codon-bd_sub2"/>
</dbReference>
<dbReference type="NCBIfam" id="TIGR00464">
    <property type="entry name" value="gltX_bact"/>
    <property type="match status" value="1"/>
</dbReference>
<evidence type="ECO:0000256" key="5">
    <source>
        <dbReference type="ARBA" id="ARBA00022741"/>
    </source>
</evidence>
<evidence type="ECO:0000256" key="3">
    <source>
        <dbReference type="ARBA" id="ARBA00022490"/>
    </source>
</evidence>
<evidence type="ECO:0000256" key="2">
    <source>
        <dbReference type="ARBA" id="ARBA00012835"/>
    </source>
</evidence>
<keyword evidence="23" id="KW-1267">Proteomics identification</keyword>
<dbReference type="AlphaFoldDB" id="O44413"/>
<dbReference type="PeptideAtlas" id="O44413"/>
<dbReference type="InterPro" id="IPR008925">
    <property type="entry name" value="aa_tRNA-synth_I_cd-bd_sf"/>
</dbReference>
<reference evidence="20 21" key="1">
    <citation type="journal article" date="1998" name="Science">
        <title>Genome sequence of the nematode C. elegans: a platform for investigating biology.</title>
        <authorList>
            <consortium name="The C. elegans sequencing consortium"/>
            <person name="Sulson J.E."/>
            <person name="Waterston R."/>
        </authorList>
    </citation>
    <scope>NUCLEOTIDE SEQUENCE [LARGE SCALE GENOMIC DNA]</scope>
    <source>
        <strain evidence="20 21">Bristol N2</strain>
    </source>
</reference>
<comment type="catalytic activity">
    <reaction evidence="14">
        <text>tRNA(Glu) + L-glutamate + ATP = L-glutamyl-tRNA(Glu) + AMP + diphosphate</text>
        <dbReference type="Rhea" id="RHEA:23540"/>
        <dbReference type="Rhea" id="RHEA-COMP:9663"/>
        <dbReference type="Rhea" id="RHEA-COMP:9680"/>
        <dbReference type="ChEBI" id="CHEBI:29985"/>
        <dbReference type="ChEBI" id="CHEBI:30616"/>
        <dbReference type="ChEBI" id="CHEBI:33019"/>
        <dbReference type="ChEBI" id="CHEBI:78442"/>
        <dbReference type="ChEBI" id="CHEBI:78520"/>
        <dbReference type="ChEBI" id="CHEBI:456215"/>
        <dbReference type="EC" id="6.1.1.17"/>
    </reaction>
    <physiologicalReaction direction="left-to-right" evidence="14">
        <dbReference type="Rhea" id="RHEA:23541"/>
    </physiologicalReaction>
</comment>
<dbReference type="InterPro" id="IPR020058">
    <property type="entry name" value="Glu/Gln-tRNA-synth_Ib_cat-dom"/>
</dbReference>
<evidence type="ECO:0000256" key="1">
    <source>
        <dbReference type="ARBA" id="ARBA00007894"/>
    </source>
</evidence>
<evidence type="ECO:0000256" key="13">
    <source>
        <dbReference type="ARBA" id="ARBA00044313"/>
    </source>
</evidence>
<dbReference type="InterPro" id="IPR033910">
    <property type="entry name" value="GluRS_core"/>
</dbReference>
<dbReference type="HAMAP" id="MF_00022">
    <property type="entry name" value="Glu_tRNA_synth_type1"/>
    <property type="match status" value="1"/>
</dbReference>
<dbReference type="PRINTS" id="PR00987">
    <property type="entry name" value="TRNASYNTHGLU"/>
</dbReference>
<sequence>MKLTGFLKQNVRVRFAPSPTGHLHIGGLRTAFFNYLFAKKYGGDFILRIEDTDRTRFVDDAQDQIYSSLNFYNLLPDEGPREGGKFGPYEQSKRLEIYRNAAYRLIDSGHAYRCFCSENRLDLLRKTAEKRGEIPKYDRKCANLSSRDAVKMEQNGEKFVIRFKLDKQNVQFHDEVFGSVNQFIDESDPVLLKSDGFPTYHLANVIDDRKMEISHVIRGMEWLSSTGKHTILYKAFNWTPPKFVHLSLIMRSATKKLSKRDKDAFVSYYSEQLGALPEAVLNLMIRNGAGIRNFDAEHFYSLDEMIEQFDLSLLGRRNLLLDSDVLQKYSRMAFQKSDFKELYPRIIDILNKKSNYSTSREDIQKIVTFLKAKEENFGFLSSLSTEFSWFFTRPQSSQLLKESHPNVDLRNILNSLLEIEVFNSESLEYLAKNHQLNLAKAMGIVRISLIGSKKGPPISELVEFFGMTECHRRIRIMQELL</sequence>
<evidence type="ECO:0000256" key="12">
    <source>
        <dbReference type="ARBA" id="ARBA00044251"/>
    </source>
</evidence>
<dbReference type="UCSC" id="T07A9.2">
    <property type="organism name" value="c. elegans"/>
</dbReference>
<dbReference type="GeneID" id="176860"/>
<dbReference type="GO" id="GO:0005524">
    <property type="term" value="F:ATP binding"/>
    <property type="evidence" value="ECO:0007669"/>
    <property type="project" value="UniProtKB-KW"/>
</dbReference>
<evidence type="ECO:0000256" key="15">
    <source>
        <dbReference type="ARBA" id="ARBA00047479"/>
    </source>
</evidence>
<evidence type="ECO:0000259" key="18">
    <source>
        <dbReference type="Pfam" id="PF00749"/>
    </source>
</evidence>
<keyword evidence="5 17" id="KW-0547">Nucleotide-binding</keyword>
<dbReference type="Gene3D" id="3.40.50.620">
    <property type="entry name" value="HUPs"/>
    <property type="match status" value="1"/>
</dbReference>
<dbReference type="InterPro" id="IPR049940">
    <property type="entry name" value="GluQ/Sye"/>
</dbReference>
<evidence type="ECO:0000256" key="10">
    <source>
        <dbReference type="ARBA" id="ARBA00044054"/>
    </source>
</evidence>
<dbReference type="Pfam" id="PF19269">
    <property type="entry name" value="Anticodon_2"/>
    <property type="match status" value="1"/>
</dbReference>
<dbReference type="InterPro" id="IPR004527">
    <property type="entry name" value="Glu-tRNA-ligase_bac/mito"/>
</dbReference>
<dbReference type="Gene3D" id="1.10.10.350">
    <property type="match status" value="1"/>
</dbReference>
<dbReference type="CTD" id="176860"/>
<dbReference type="OMA" id="EGDFILM"/>
<dbReference type="Bgee" id="WBGene00001338">
    <property type="expression patterns" value="Expressed in germ line (C elegans) and 4 other cell types or tissues"/>
</dbReference>
<dbReference type="InterPro" id="IPR000924">
    <property type="entry name" value="Glu/Gln-tRNA-synth"/>
</dbReference>